<organism evidence="2 3">
    <name type="scientific">Epicoccum nigrum</name>
    <name type="common">Soil fungus</name>
    <name type="synonym">Epicoccum purpurascens</name>
    <dbReference type="NCBI Taxonomy" id="105696"/>
    <lineage>
        <taxon>Eukaryota</taxon>
        <taxon>Fungi</taxon>
        <taxon>Dikarya</taxon>
        <taxon>Ascomycota</taxon>
        <taxon>Pezizomycotina</taxon>
        <taxon>Dothideomycetes</taxon>
        <taxon>Pleosporomycetidae</taxon>
        <taxon>Pleosporales</taxon>
        <taxon>Pleosporineae</taxon>
        <taxon>Didymellaceae</taxon>
        <taxon>Epicoccum</taxon>
    </lineage>
</organism>
<dbReference type="Proteomes" id="UP000193240">
    <property type="component" value="Unassembled WGS sequence"/>
</dbReference>
<name>A0A1Y2LH28_EPING</name>
<feature type="region of interest" description="Disordered" evidence="1">
    <location>
        <begin position="246"/>
        <end position="276"/>
    </location>
</feature>
<reference evidence="2 3" key="1">
    <citation type="journal article" date="2017" name="Genome Announc.">
        <title>Genome sequence of the saprophytic ascomycete Epicoccum nigrum ICMP 19927 strain isolated from New Zealand.</title>
        <authorList>
            <person name="Fokin M."/>
            <person name="Fleetwood D."/>
            <person name="Weir B.S."/>
            <person name="Villas-Boas S.G."/>
        </authorList>
    </citation>
    <scope>NUCLEOTIDE SEQUENCE [LARGE SCALE GENOMIC DNA]</scope>
    <source>
        <strain evidence="2 3">ICMP 19927</strain>
    </source>
</reference>
<accession>A0A1Y2LH28</accession>
<gene>
    <name evidence="2" type="ORF">B5807_12191</name>
</gene>
<feature type="compositionally biased region" description="Basic and acidic residues" evidence="1">
    <location>
        <begin position="248"/>
        <end position="262"/>
    </location>
</feature>
<sequence>MTTDTTKTWVYPRVESNQDIEGRKGLVKALPLLYGPNYDSPNFTPLLANVRTGALMSRTHHCTYNDRNGHKMTRRCISDLHQAYCIEFMDVVIDGVSYRVRCGARLKIESGGCATHPANTMTNSKNLLIKNLVAGKASTISWNDLNDTKEDTAIAGGKEDLIKVMGKMEINVKHDSSDVLQDDPTAYQPPHIAFAQHKQAQDRDMAEKRKVAAAAKRSHVFGKKKQAVNDFFDNETSLDKKRCQRTSYKADYRNVKPTSDKFRNKRGGKNGVESGS</sequence>
<keyword evidence="3" id="KW-1185">Reference proteome</keyword>
<evidence type="ECO:0000313" key="3">
    <source>
        <dbReference type="Proteomes" id="UP000193240"/>
    </source>
</evidence>
<proteinExistence type="predicted"/>
<dbReference type="InParanoid" id="A0A1Y2LH28"/>
<protein>
    <submittedName>
        <fullName evidence="2">Uncharacterized protein</fullName>
    </submittedName>
</protein>
<dbReference type="EMBL" id="KZ108000">
    <property type="protein sequence ID" value="OSS43181.1"/>
    <property type="molecule type" value="Genomic_DNA"/>
</dbReference>
<evidence type="ECO:0000256" key="1">
    <source>
        <dbReference type="SAM" id="MobiDB-lite"/>
    </source>
</evidence>
<evidence type="ECO:0000313" key="2">
    <source>
        <dbReference type="EMBL" id="OSS43181.1"/>
    </source>
</evidence>
<dbReference type="AlphaFoldDB" id="A0A1Y2LH28"/>